<accession>A0A4Y7TVY0</accession>
<organism evidence="2 3">
    <name type="scientific">Coprinellus micaceus</name>
    <name type="common">Glistening ink-cap mushroom</name>
    <name type="synonym">Coprinus micaceus</name>
    <dbReference type="NCBI Taxonomy" id="71717"/>
    <lineage>
        <taxon>Eukaryota</taxon>
        <taxon>Fungi</taxon>
        <taxon>Dikarya</taxon>
        <taxon>Basidiomycota</taxon>
        <taxon>Agaricomycotina</taxon>
        <taxon>Agaricomycetes</taxon>
        <taxon>Agaricomycetidae</taxon>
        <taxon>Agaricales</taxon>
        <taxon>Agaricineae</taxon>
        <taxon>Psathyrellaceae</taxon>
        <taxon>Coprinellus</taxon>
    </lineage>
</organism>
<sequence length="204" mass="22842">MDVDADATPCTTYNSHGWLGWLVLIFAGQLRHPLIRTRRVSVHIPLDCRFVPGAARTKNTLATATPRPLHIDHVEELRKEMGKEVFVMAQEVERLHRDKQEVEQRIAELMAFYSKQSTLAAGSRERLKSGFESMGSHAHTPPGMLALSSEPTYVHSTVEKYFDLEKHEVSGDPSNPAGPGNHGHYLQAPSSSLDSRLQQYNSSR</sequence>
<evidence type="ECO:0000313" key="3">
    <source>
        <dbReference type="Proteomes" id="UP000298030"/>
    </source>
</evidence>
<evidence type="ECO:0000313" key="2">
    <source>
        <dbReference type="EMBL" id="TEB38336.1"/>
    </source>
</evidence>
<dbReference type="Proteomes" id="UP000298030">
    <property type="component" value="Unassembled WGS sequence"/>
</dbReference>
<protein>
    <submittedName>
        <fullName evidence="2">Uncharacterized protein</fullName>
    </submittedName>
</protein>
<dbReference type="AlphaFoldDB" id="A0A4Y7TVY0"/>
<name>A0A4Y7TVY0_COPMI</name>
<evidence type="ECO:0000256" key="1">
    <source>
        <dbReference type="SAM" id="MobiDB-lite"/>
    </source>
</evidence>
<proteinExistence type="predicted"/>
<feature type="compositionally biased region" description="Polar residues" evidence="1">
    <location>
        <begin position="188"/>
        <end position="204"/>
    </location>
</feature>
<dbReference type="OrthoDB" id="2261329at2759"/>
<dbReference type="EMBL" id="QPFP01000003">
    <property type="protein sequence ID" value="TEB38336.1"/>
    <property type="molecule type" value="Genomic_DNA"/>
</dbReference>
<reference evidence="2 3" key="1">
    <citation type="journal article" date="2019" name="Nat. Ecol. Evol.">
        <title>Megaphylogeny resolves global patterns of mushroom evolution.</title>
        <authorList>
            <person name="Varga T."/>
            <person name="Krizsan K."/>
            <person name="Foldi C."/>
            <person name="Dima B."/>
            <person name="Sanchez-Garcia M."/>
            <person name="Sanchez-Ramirez S."/>
            <person name="Szollosi G.J."/>
            <person name="Szarkandi J.G."/>
            <person name="Papp V."/>
            <person name="Albert L."/>
            <person name="Andreopoulos W."/>
            <person name="Angelini C."/>
            <person name="Antonin V."/>
            <person name="Barry K.W."/>
            <person name="Bougher N.L."/>
            <person name="Buchanan P."/>
            <person name="Buyck B."/>
            <person name="Bense V."/>
            <person name="Catcheside P."/>
            <person name="Chovatia M."/>
            <person name="Cooper J."/>
            <person name="Damon W."/>
            <person name="Desjardin D."/>
            <person name="Finy P."/>
            <person name="Geml J."/>
            <person name="Haridas S."/>
            <person name="Hughes K."/>
            <person name="Justo A."/>
            <person name="Karasinski D."/>
            <person name="Kautmanova I."/>
            <person name="Kiss B."/>
            <person name="Kocsube S."/>
            <person name="Kotiranta H."/>
            <person name="LaButti K.M."/>
            <person name="Lechner B.E."/>
            <person name="Liimatainen K."/>
            <person name="Lipzen A."/>
            <person name="Lukacs Z."/>
            <person name="Mihaltcheva S."/>
            <person name="Morgado L.N."/>
            <person name="Niskanen T."/>
            <person name="Noordeloos M.E."/>
            <person name="Ohm R.A."/>
            <person name="Ortiz-Santana B."/>
            <person name="Ovrebo C."/>
            <person name="Racz N."/>
            <person name="Riley R."/>
            <person name="Savchenko A."/>
            <person name="Shiryaev A."/>
            <person name="Soop K."/>
            <person name="Spirin V."/>
            <person name="Szebenyi C."/>
            <person name="Tomsovsky M."/>
            <person name="Tulloss R.E."/>
            <person name="Uehling J."/>
            <person name="Grigoriev I.V."/>
            <person name="Vagvolgyi C."/>
            <person name="Papp T."/>
            <person name="Martin F.M."/>
            <person name="Miettinen O."/>
            <person name="Hibbett D.S."/>
            <person name="Nagy L.G."/>
        </authorList>
    </citation>
    <scope>NUCLEOTIDE SEQUENCE [LARGE SCALE GENOMIC DNA]</scope>
    <source>
        <strain evidence="2 3">FP101781</strain>
    </source>
</reference>
<gene>
    <name evidence="2" type="ORF">FA13DRAFT_1705277</name>
</gene>
<comment type="caution">
    <text evidence="2">The sequence shown here is derived from an EMBL/GenBank/DDBJ whole genome shotgun (WGS) entry which is preliminary data.</text>
</comment>
<feature type="region of interest" description="Disordered" evidence="1">
    <location>
        <begin position="167"/>
        <end position="204"/>
    </location>
</feature>
<keyword evidence="3" id="KW-1185">Reference proteome</keyword>